<keyword evidence="2" id="KW-0378">Hydrolase</keyword>
<dbReference type="Gene3D" id="3.40.50.1820">
    <property type="entry name" value="alpha/beta hydrolase"/>
    <property type="match status" value="1"/>
</dbReference>
<evidence type="ECO:0000256" key="1">
    <source>
        <dbReference type="ARBA" id="ARBA00006499"/>
    </source>
</evidence>
<dbReference type="PANTHER" id="PTHR10655:SF17">
    <property type="entry name" value="LYSOPHOSPHOLIPASE-LIKE PROTEIN 1"/>
    <property type="match status" value="1"/>
</dbReference>
<dbReference type="InterPro" id="IPR050565">
    <property type="entry name" value="LYPA1-2/EST-like"/>
</dbReference>
<dbReference type="RefSeq" id="WP_167018181.1">
    <property type="nucleotide sequence ID" value="NZ_VWXF01000014.1"/>
</dbReference>
<accession>A0ABX0RG58</accession>
<sequence length="202" mass="21642">MPKALVIFLHGVGSNGADLAPLGQHWATLLPDVKFAAPNAPFEFEGGFGGYQWFSLAGVTSDNRPQRVQAAREAFDATLTQIMAQHGMAEAWDKVILVGFSQGSIMALDALATGRYPLAGVVAFSGRLACDDALTPRQHTPALLIHGQADGVIPWQESESACQRLRAADLPVELAYERSTEHTISPEGALRAATFIAQCLRD</sequence>
<keyword evidence="5" id="KW-1185">Reference proteome</keyword>
<dbReference type="EMBL" id="VWXF01000014">
    <property type="protein sequence ID" value="NIF24321.1"/>
    <property type="molecule type" value="Genomic_DNA"/>
</dbReference>
<comment type="similarity">
    <text evidence="1">Belongs to the AB hydrolase superfamily. AB hydrolase 2 family.</text>
</comment>
<dbReference type="PANTHER" id="PTHR10655">
    <property type="entry name" value="LYSOPHOSPHOLIPASE-RELATED"/>
    <property type="match status" value="1"/>
</dbReference>
<gene>
    <name evidence="4" type="ORF">F3J40_22370</name>
</gene>
<dbReference type="Proteomes" id="UP001515683">
    <property type="component" value="Unassembled WGS sequence"/>
</dbReference>
<comment type="caution">
    <text evidence="4">The sequence shown here is derived from an EMBL/GenBank/DDBJ whole genome shotgun (WGS) entry which is preliminary data.</text>
</comment>
<evidence type="ECO:0000256" key="2">
    <source>
        <dbReference type="ARBA" id="ARBA00022801"/>
    </source>
</evidence>
<name>A0ABX0RG58_9GAMM</name>
<protein>
    <submittedName>
        <fullName evidence="4">Phospholipase</fullName>
    </submittedName>
</protein>
<evidence type="ECO:0000259" key="3">
    <source>
        <dbReference type="Pfam" id="PF02230"/>
    </source>
</evidence>
<organism evidence="4 5">
    <name type="scientific">Candidatus Pantoea multigeneris</name>
    <dbReference type="NCBI Taxonomy" id="2608357"/>
    <lineage>
        <taxon>Bacteria</taxon>
        <taxon>Pseudomonadati</taxon>
        <taxon>Pseudomonadota</taxon>
        <taxon>Gammaproteobacteria</taxon>
        <taxon>Enterobacterales</taxon>
        <taxon>Erwiniaceae</taxon>
        <taxon>Pantoea</taxon>
    </lineage>
</organism>
<feature type="domain" description="Phospholipase/carboxylesterase/thioesterase" evidence="3">
    <location>
        <begin position="3"/>
        <end position="199"/>
    </location>
</feature>
<proteinExistence type="inferred from homology"/>
<dbReference type="SUPFAM" id="SSF53474">
    <property type="entry name" value="alpha/beta-Hydrolases"/>
    <property type="match status" value="1"/>
</dbReference>
<dbReference type="Pfam" id="PF02230">
    <property type="entry name" value="Abhydrolase_2"/>
    <property type="match status" value="1"/>
</dbReference>
<dbReference type="InterPro" id="IPR003140">
    <property type="entry name" value="PLipase/COase/thioEstase"/>
</dbReference>
<evidence type="ECO:0000313" key="5">
    <source>
        <dbReference type="Proteomes" id="UP001515683"/>
    </source>
</evidence>
<dbReference type="InterPro" id="IPR029058">
    <property type="entry name" value="AB_hydrolase_fold"/>
</dbReference>
<reference evidence="4 5" key="1">
    <citation type="journal article" date="2019" name="bioRxiv">
        <title>Bacteria contribute to plant secondary compound degradation in a generalist herbivore system.</title>
        <authorList>
            <person name="Francoeur C.B."/>
            <person name="Khadempour L."/>
            <person name="Moreira-Soto R.D."/>
            <person name="Gotting K."/>
            <person name="Book A.J."/>
            <person name="Pinto-Tomas A.A."/>
            <person name="Keefover-Ring K."/>
            <person name="Currie C.R."/>
        </authorList>
    </citation>
    <scope>NUCLEOTIDE SEQUENCE [LARGE SCALE GENOMIC DNA]</scope>
    <source>
        <strain evidence="4">Acro-835</strain>
    </source>
</reference>
<evidence type="ECO:0000313" key="4">
    <source>
        <dbReference type="EMBL" id="NIF24321.1"/>
    </source>
</evidence>